<name>A0AAW5ER62_NOVHA</name>
<gene>
    <name evidence="1" type="ORF">K1W68_03020</name>
</gene>
<organism evidence="1 2">
    <name type="scientific">Novacetimonas hansenii</name>
    <name type="common">Komagataeibacter hansenii</name>
    <dbReference type="NCBI Taxonomy" id="436"/>
    <lineage>
        <taxon>Bacteria</taxon>
        <taxon>Pseudomonadati</taxon>
        <taxon>Pseudomonadota</taxon>
        <taxon>Alphaproteobacteria</taxon>
        <taxon>Acetobacterales</taxon>
        <taxon>Acetobacteraceae</taxon>
        <taxon>Novacetimonas</taxon>
    </lineage>
</organism>
<accession>A0AAW5ER62</accession>
<dbReference type="PANTHER" id="PTHR39337:SF1">
    <property type="entry name" value="BLR5642 PROTEIN"/>
    <property type="match status" value="1"/>
</dbReference>
<dbReference type="PANTHER" id="PTHR39337">
    <property type="entry name" value="BLR5642 PROTEIN"/>
    <property type="match status" value="1"/>
</dbReference>
<dbReference type="Pfam" id="PF04343">
    <property type="entry name" value="DUF488"/>
    <property type="match status" value="1"/>
</dbReference>
<dbReference type="Proteomes" id="UP001202887">
    <property type="component" value="Unassembled WGS sequence"/>
</dbReference>
<dbReference type="EMBL" id="JAIBCX010000005">
    <property type="protein sequence ID" value="MCJ8352969.1"/>
    <property type="molecule type" value="Genomic_DNA"/>
</dbReference>
<dbReference type="PIRSF" id="PIRSF024492">
    <property type="entry name" value="UCP024492"/>
    <property type="match status" value="1"/>
</dbReference>
<dbReference type="AlphaFoldDB" id="A0AAW5ER62"/>
<reference evidence="1" key="2">
    <citation type="submission" date="2022-03" db="EMBL/GenBank/DDBJ databases">
        <authorList>
            <person name="Ryngajllo M."/>
            <person name="Jacek P."/>
            <person name="Kubiak K."/>
        </authorList>
    </citation>
    <scope>NUCLEOTIDE SEQUENCE</scope>
    <source>
        <strain evidence="1">SI1</strain>
    </source>
</reference>
<dbReference type="InterPro" id="IPR014519">
    <property type="entry name" value="UCP024492"/>
</dbReference>
<comment type="caution">
    <text evidence="1">The sequence shown here is derived from an EMBL/GenBank/DDBJ whole genome shotgun (WGS) entry which is preliminary data.</text>
</comment>
<evidence type="ECO:0000313" key="1">
    <source>
        <dbReference type="EMBL" id="MCJ8352969.1"/>
    </source>
</evidence>
<evidence type="ECO:0000313" key="2">
    <source>
        <dbReference type="Proteomes" id="UP001202887"/>
    </source>
</evidence>
<reference evidence="1" key="1">
    <citation type="journal article" date="2021" name="Polymers (Basel)">
        <title>Highly Stretchable Bacterial Cellulose Produced by Komagataeibacter hansenii SI1.</title>
        <authorList>
            <person name="Cielecka I."/>
            <person name="Ryngajllo M."/>
            <person name="Maniukiewicz W."/>
            <person name="Bielecki S."/>
        </authorList>
    </citation>
    <scope>NUCLEOTIDE SEQUENCE</scope>
    <source>
        <strain evidence="1">SI1</strain>
    </source>
</reference>
<sequence>MAVSSLNILKGDGALDPVTNAFYTVGHSTHSVSDFIAILRRYNITMVVDVRAFPYSRRNREFDGSRLITELAPYGIGYRHVRELGGRRPRSKTVGTQTNAFWHVQSFHNYADYALGGEFQKGLKTLMELGEHFTVAIMCAEILWWRCHRRIITDYLLENHRQVFHILSITKIVAAQMTPEAMIGDDGCVTYPPSVPAS</sequence>
<dbReference type="RefSeq" id="WP_247066268.1">
    <property type="nucleotide sequence ID" value="NZ_CP094848.1"/>
</dbReference>
<proteinExistence type="predicted"/>
<dbReference type="InterPro" id="IPR007438">
    <property type="entry name" value="DUF488"/>
</dbReference>
<protein>
    <submittedName>
        <fullName evidence="1">DUF488 domain-containing protein</fullName>
    </submittedName>
</protein>